<reference evidence="9 10" key="1">
    <citation type="submission" date="2020-08" db="EMBL/GenBank/DDBJ databases">
        <title>Genomic Encyclopedia of Type Strains, Phase IV (KMG-IV): sequencing the most valuable type-strain genomes for metagenomic binning, comparative biology and taxonomic classification.</title>
        <authorList>
            <person name="Goeker M."/>
        </authorList>
    </citation>
    <scope>NUCLEOTIDE SEQUENCE [LARGE SCALE GENOMIC DNA]</scope>
    <source>
        <strain evidence="9 10">DSM 105434</strain>
    </source>
</reference>
<dbReference type="Gene3D" id="1.10.3720.10">
    <property type="entry name" value="MetI-like"/>
    <property type="match status" value="1"/>
</dbReference>
<dbReference type="PROSITE" id="PS50928">
    <property type="entry name" value="ABC_TM1"/>
    <property type="match status" value="1"/>
</dbReference>
<dbReference type="PANTHER" id="PTHR43005:SF1">
    <property type="entry name" value="SPERMIDINE_PUTRESCINE TRANSPORT SYSTEM PERMEASE PROTEIN"/>
    <property type="match status" value="1"/>
</dbReference>
<name>A0ABR6MUT6_9DEIO</name>
<keyword evidence="3" id="KW-1003">Cell membrane</keyword>
<dbReference type="PANTHER" id="PTHR43005">
    <property type="entry name" value="BLR7065 PROTEIN"/>
    <property type="match status" value="1"/>
</dbReference>
<proteinExistence type="inferred from homology"/>
<dbReference type="Proteomes" id="UP000536909">
    <property type="component" value="Unassembled WGS sequence"/>
</dbReference>
<comment type="subcellular location">
    <subcellularLocation>
        <location evidence="1 7">Cell membrane</location>
        <topology evidence="1 7">Multi-pass membrane protein</topology>
    </subcellularLocation>
</comment>
<keyword evidence="2 7" id="KW-0813">Transport</keyword>
<comment type="caution">
    <text evidence="9">The sequence shown here is derived from an EMBL/GenBank/DDBJ whole genome shotgun (WGS) entry which is preliminary data.</text>
</comment>
<dbReference type="EMBL" id="JACHFV010000008">
    <property type="protein sequence ID" value="MBB5295680.1"/>
    <property type="molecule type" value="Genomic_DNA"/>
</dbReference>
<evidence type="ECO:0000256" key="7">
    <source>
        <dbReference type="RuleBase" id="RU363032"/>
    </source>
</evidence>
<gene>
    <name evidence="9" type="ORF">HNQ10_002519</name>
</gene>
<feature type="transmembrane region" description="Helical" evidence="7">
    <location>
        <begin position="86"/>
        <end position="114"/>
    </location>
</feature>
<evidence type="ECO:0000313" key="10">
    <source>
        <dbReference type="Proteomes" id="UP000536909"/>
    </source>
</evidence>
<evidence type="ECO:0000256" key="4">
    <source>
        <dbReference type="ARBA" id="ARBA00022692"/>
    </source>
</evidence>
<evidence type="ECO:0000256" key="1">
    <source>
        <dbReference type="ARBA" id="ARBA00004651"/>
    </source>
</evidence>
<evidence type="ECO:0000256" key="3">
    <source>
        <dbReference type="ARBA" id="ARBA00022475"/>
    </source>
</evidence>
<feature type="domain" description="ABC transmembrane type-1" evidence="8">
    <location>
        <begin position="90"/>
        <end position="300"/>
    </location>
</feature>
<keyword evidence="6 7" id="KW-0472">Membrane</keyword>
<dbReference type="InterPro" id="IPR035906">
    <property type="entry name" value="MetI-like_sf"/>
</dbReference>
<dbReference type="SUPFAM" id="SSF161098">
    <property type="entry name" value="MetI-like"/>
    <property type="match status" value="1"/>
</dbReference>
<feature type="transmembrane region" description="Helical" evidence="7">
    <location>
        <begin position="233"/>
        <end position="253"/>
    </location>
</feature>
<feature type="transmembrane region" description="Helical" evidence="7">
    <location>
        <begin position="279"/>
        <end position="303"/>
    </location>
</feature>
<dbReference type="Pfam" id="PF00528">
    <property type="entry name" value="BPD_transp_1"/>
    <property type="match status" value="1"/>
</dbReference>
<keyword evidence="10" id="KW-1185">Reference proteome</keyword>
<protein>
    <submittedName>
        <fullName evidence="9">Multiple sugar transport system permease protein</fullName>
    </submittedName>
</protein>
<evidence type="ECO:0000256" key="2">
    <source>
        <dbReference type="ARBA" id="ARBA00022448"/>
    </source>
</evidence>
<feature type="transmembrane region" description="Helical" evidence="7">
    <location>
        <begin position="126"/>
        <end position="148"/>
    </location>
</feature>
<evidence type="ECO:0000313" key="9">
    <source>
        <dbReference type="EMBL" id="MBB5295680.1"/>
    </source>
</evidence>
<comment type="similarity">
    <text evidence="7">Belongs to the binding-protein-dependent transport system permease family.</text>
</comment>
<keyword evidence="5 7" id="KW-1133">Transmembrane helix</keyword>
<sequence>MSVPLPRARRAAAARPPALLSARAGVGFLLPALAFIALFLLVPFAWIVAVSFTNQSLLGANAQGQFVGLSNYARMFDAATWLPGGFGYSLIVTAIFSLGSLAGQVTLGLTLALLFHGQRGPWREVVFTLVTLCWILPEVPVAFGWLSFLDRDFGLLNVLLRALHLGSPDWTLDHPLAAIILFNIWRGTAFSMLLFSAALASIPPSYLEVAAVSGAGPWRRFWDITLPSIRPQLLSALVLISLWTFNTFGPYLITAGGPLNKTDIVAIHTYRVAFRFGDWGLGTAIAMFTMLLNLLLTAVYLLAARRREPRAGA</sequence>
<keyword evidence="4 7" id="KW-0812">Transmembrane</keyword>
<organism evidence="9 10">
    <name type="scientific">Deinococcus metallilatus</name>
    <dbReference type="NCBI Taxonomy" id="1211322"/>
    <lineage>
        <taxon>Bacteria</taxon>
        <taxon>Thermotogati</taxon>
        <taxon>Deinococcota</taxon>
        <taxon>Deinococci</taxon>
        <taxon>Deinococcales</taxon>
        <taxon>Deinococcaceae</taxon>
        <taxon>Deinococcus</taxon>
    </lineage>
</organism>
<feature type="transmembrane region" description="Helical" evidence="7">
    <location>
        <begin position="25"/>
        <end position="49"/>
    </location>
</feature>
<accession>A0ABR6MUT6</accession>
<evidence type="ECO:0000256" key="6">
    <source>
        <dbReference type="ARBA" id="ARBA00023136"/>
    </source>
</evidence>
<dbReference type="InterPro" id="IPR000515">
    <property type="entry name" value="MetI-like"/>
</dbReference>
<evidence type="ECO:0000259" key="8">
    <source>
        <dbReference type="PROSITE" id="PS50928"/>
    </source>
</evidence>
<dbReference type="CDD" id="cd06261">
    <property type="entry name" value="TM_PBP2"/>
    <property type="match status" value="1"/>
</dbReference>
<evidence type="ECO:0000256" key="5">
    <source>
        <dbReference type="ARBA" id="ARBA00022989"/>
    </source>
</evidence>
<dbReference type="RefSeq" id="WP_212744536.1">
    <property type="nucleotide sequence ID" value="NZ_BSUI01000005.1"/>
</dbReference>
<keyword evidence="9" id="KW-0762">Sugar transport</keyword>